<accession>A0A1H1JT84</accession>
<evidence type="ECO:0000313" key="2">
    <source>
        <dbReference type="EMBL" id="SDR52717.1"/>
    </source>
</evidence>
<sequence length="179" mass="19425">MDTNQPIACPLCGTGLSQASDAGFYYHPPADCILSGFEVSCTDVPRWNRRALLAAASAQATVQPVAWECASPAGEKPALAFLTSKKPTVEHYENQGWRVTPLYATPPQDGAQIRDALKGAAVIADAAGAEIRSLRTQNEMLRQELRNIANADTVEWDDPTEFEAWAKSRARHALSQQEG</sequence>
<organism evidence="2 3">
    <name type="scientific">Paraburkholderia tuberum</name>
    <dbReference type="NCBI Taxonomy" id="157910"/>
    <lineage>
        <taxon>Bacteria</taxon>
        <taxon>Pseudomonadati</taxon>
        <taxon>Pseudomonadota</taxon>
        <taxon>Betaproteobacteria</taxon>
        <taxon>Burkholderiales</taxon>
        <taxon>Burkholderiaceae</taxon>
        <taxon>Paraburkholderia</taxon>
    </lineage>
</organism>
<evidence type="ECO:0000256" key="1">
    <source>
        <dbReference type="SAM" id="Coils"/>
    </source>
</evidence>
<name>A0A1H1JT84_9BURK</name>
<evidence type="ECO:0000313" key="3">
    <source>
        <dbReference type="Proteomes" id="UP000199365"/>
    </source>
</evidence>
<protein>
    <submittedName>
        <fullName evidence="2">Uncharacterized protein</fullName>
    </submittedName>
</protein>
<dbReference type="EMBL" id="FNKX01000002">
    <property type="protein sequence ID" value="SDR52717.1"/>
    <property type="molecule type" value="Genomic_DNA"/>
</dbReference>
<dbReference type="AlphaFoldDB" id="A0A1H1JT84"/>
<keyword evidence="1" id="KW-0175">Coiled coil</keyword>
<feature type="coiled-coil region" evidence="1">
    <location>
        <begin position="124"/>
        <end position="151"/>
    </location>
</feature>
<keyword evidence="3" id="KW-1185">Reference proteome</keyword>
<dbReference type="RefSeq" id="WP_143037241.1">
    <property type="nucleotide sequence ID" value="NZ_FNKX01000002.1"/>
</dbReference>
<reference evidence="3" key="1">
    <citation type="submission" date="2016-10" db="EMBL/GenBank/DDBJ databases">
        <authorList>
            <person name="Varghese N."/>
            <person name="Submissions S."/>
        </authorList>
    </citation>
    <scope>NUCLEOTIDE SEQUENCE [LARGE SCALE GENOMIC DNA]</scope>
    <source>
        <strain evidence="3">DUS833</strain>
    </source>
</reference>
<gene>
    <name evidence="2" type="ORF">SAMN05445850_5529</name>
</gene>
<dbReference type="Proteomes" id="UP000199365">
    <property type="component" value="Unassembled WGS sequence"/>
</dbReference>
<proteinExistence type="predicted"/>